<name>A0ABM8ECT6_9HYPH</name>
<sequence>MLHFAHYNFVRVHKTRRVTPAVAAGVDSRLWSLQELVGATTNEWTALQWAVSTAPFRNALKKYKLAVGAQPQKVTGLGGESDSGALKRPISPPVVQDDAALI</sequence>
<evidence type="ECO:0000313" key="3">
    <source>
        <dbReference type="Proteomes" id="UP001317629"/>
    </source>
</evidence>
<dbReference type="Proteomes" id="UP001317629">
    <property type="component" value="Chromosome"/>
</dbReference>
<proteinExistence type="predicted"/>
<keyword evidence="3" id="KW-1185">Reference proteome</keyword>
<evidence type="ECO:0008006" key="4">
    <source>
        <dbReference type="Google" id="ProtNLM"/>
    </source>
</evidence>
<evidence type="ECO:0000313" key="2">
    <source>
        <dbReference type="EMBL" id="BDV35823.1"/>
    </source>
</evidence>
<dbReference type="EMBL" id="AP027142">
    <property type="protein sequence ID" value="BDV35823.1"/>
    <property type="molecule type" value="Genomic_DNA"/>
</dbReference>
<feature type="region of interest" description="Disordered" evidence="1">
    <location>
        <begin position="76"/>
        <end position="102"/>
    </location>
</feature>
<accession>A0ABM8ECT6</accession>
<organism evidence="2 3">
    <name type="scientific">Methylocystis iwaonis</name>
    <dbReference type="NCBI Taxonomy" id="2885079"/>
    <lineage>
        <taxon>Bacteria</taxon>
        <taxon>Pseudomonadati</taxon>
        <taxon>Pseudomonadota</taxon>
        <taxon>Alphaproteobacteria</taxon>
        <taxon>Hyphomicrobiales</taxon>
        <taxon>Methylocystaceae</taxon>
        <taxon>Methylocystis</taxon>
    </lineage>
</organism>
<protein>
    <recommendedName>
        <fullName evidence="4">Transposase</fullName>
    </recommendedName>
</protein>
<gene>
    <name evidence="2" type="ORF">SS37A_33520</name>
</gene>
<reference evidence="2 3" key="1">
    <citation type="journal article" date="2023" name="Int. J. Syst. Evol. Microbiol.">
        <title>Methylocystis iwaonis sp. nov., a type II methane-oxidizing bacterium from surface soil of a rice paddy field in Japan, and emended description of the genus Methylocystis (ex Whittenbury et al. 1970) Bowman et al. 1993.</title>
        <authorList>
            <person name="Kaise H."/>
            <person name="Sawadogo J.B."/>
            <person name="Alam M.S."/>
            <person name="Ueno C."/>
            <person name="Dianou D."/>
            <person name="Shinjo R."/>
            <person name="Asakawa S."/>
        </authorList>
    </citation>
    <scope>NUCLEOTIDE SEQUENCE [LARGE SCALE GENOMIC DNA]</scope>
    <source>
        <strain evidence="2 3">SS37A-Re</strain>
    </source>
</reference>
<evidence type="ECO:0000256" key="1">
    <source>
        <dbReference type="SAM" id="MobiDB-lite"/>
    </source>
</evidence>